<gene>
    <name evidence="3" type="ORF">ACFOFO_04385</name>
</gene>
<evidence type="ECO:0000313" key="4">
    <source>
        <dbReference type="Proteomes" id="UP001595530"/>
    </source>
</evidence>
<feature type="signal peptide" evidence="1">
    <location>
        <begin position="1"/>
        <end position="17"/>
    </location>
</feature>
<evidence type="ECO:0000313" key="3">
    <source>
        <dbReference type="EMBL" id="MFC3107209.1"/>
    </source>
</evidence>
<accession>A0ABV7EWW0</accession>
<sequence length="136" mass="15017">MKKIALLLTLVCSASFAADWRKVGETERGDVHIDAATIAQKGDIRQVLVMGNYKDPVETGGAEKFSFKSYKDLSQYNCKTKTMAIVQEVLYAERDGAGATNHYNPPISKPNYLPPAPNSFGADILKFVCAYPLRKK</sequence>
<dbReference type="RefSeq" id="WP_390330931.1">
    <property type="nucleotide sequence ID" value="NZ_JBHRTP010000008.1"/>
</dbReference>
<feature type="chain" id="PRO_5047499443" evidence="1">
    <location>
        <begin position="18"/>
        <end position="136"/>
    </location>
</feature>
<dbReference type="Proteomes" id="UP001595530">
    <property type="component" value="Unassembled WGS sequence"/>
</dbReference>
<feature type="domain" description="Surface-adhesin protein E-like" evidence="2">
    <location>
        <begin position="20"/>
        <end position="130"/>
    </location>
</feature>
<keyword evidence="1" id="KW-0732">Signal</keyword>
<protein>
    <submittedName>
        <fullName evidence="3">Surface-adhesin E family protein</fullName>
    </submittedName>
</protein>
<dbReference type="EMBL" id="JBHRTP010000008">
    <property type="protein sequence ID" value="MFC3107209.1"/>
    <property type="molecule type" value="Genomic_DNA"/>
</dbReference>
<comment type="caution">
    <text evidence="3">The sequence shown here is derived from an EMBL/GenBank/DDBJ whole genome shotgun (WGS) entry which is preliminary data.</text>
</comment>
<evidence type="ECO:0000259" key="2">
    <source>
        <dbReference type="Pfam" id="PF16747"/>
    </source>
</evidence>
<dbReference type="Pfam" id="PF16747">
    <property type="entry name" value="Adhesin_E"/>
    <property type="match status" value="1"/>
</dbReference>
<evidence type="ECO:0000256" key="1">
    <source>
        <dbReference type="SAM" id="SignalP"/>
    </source>
</evidence>
<proteinExistence type="predicted"/>
<organism evidence="3 4">
    <name type="scientific">Undibacterium arcticum</name>
    <dbReference type="NCBI Taxonomy" id="1762892"/>
    <lineage>
        <taxon>Bacteria</taxon>
        <taxon>Pseudomonadati</taxon>
        <taxon>Pseudomonadota</taxon>
        <taxon>Betaproteobacteria</taxon>
        <taxon>Burkholderiales</taxon>
        <taxon>Oxalobacteraceae</taxon>
        <taxon>Undibacterium</taxon>
    </lineage>
</organism>
<dbReference type="InterPro" id="IPR031939">
    <property type="entry name" value="Adhesin_E-like"/>
</dbReference>
<reference evidence="4" key="1">
    <citation type="journal article" date="2019" name="Int. J. Syst. Evol. Microbiol.">
        <title>The Global Catalogue of Microorganisms (GCM) 10K type strain sequencing project: providing services to taxonomists for standard genome sequencing and annotation.</title>
        <authorList>
            <consortium name="The Broad Institute Genomics Platform"/>
            <consortium name="The Broad Institute Genome Sequencing Center for Infectious Disease"/>
            <person name="Wu L."/>
            <person name="Ma J."/>
        </authorList>
    </citation>
    <scope>NUCLEOTIDE SEQUENCE [LARGE SCALE GENOMIC DNA]</scope>
    <source>
        <strain evidence="4">KCTC 42986</strain>
    </source>
</reference>
<name>A0ABV7EWW0_9BURK</name>
<keyword evidence="4" id="KW-1185">Reference proteome</keyword>